<protein>
    <submittedName>
        <fullName evidence="2">Uncharacterized protein</fullName>
    </submittedName>
</protein>
<gene>
    <name evidence="2" type="ORF">C8P68_10512</name>
</gene>
<sequence length="323" mass="37179">MRLLNLVRIALALLLSAAAYYIISSHRVPNVKLLPGEQVNGQFAGDYHGRVDLENTSFKISEQISFVKSKLDSFTYQRFLKMLTQGRQPDSAQLRFARANASRMVPNWRMVYFQRMGTRGWTLGDTSDQHYRFKRQVSRTFRRDGWHRFQVLPIGLLFEELGNTDVLQHDTLVIDPRRLVDFNYKLSAGSELALYSPHGLVTQTYPAAKPADLLDEGNREVYRFNAADLNQLTDNEHPAMVLRLRLLNPWLNNVIGETTKDWGPGKVLGWLILSLVALFGDKLKKKILEPVADRIWPDRKEKKQEPRPKKRPAAPQKKKAVKD</sequence>
<feature type="compositionally biased region" description="Basic and acidic residues" evidence="1">
    <location>
        <begin position="295"/>
        <end position="307"/>
    </location>
</feature>
<reference evidence="2 3" key="1">
    <citation type="submission" date="2018-04" db="EMBL/GenBank/DDBJ databases">
        <title>Genomic Encyclopedia of Archaeal and Bacterial Type Strains, Phase II (KMG-II): from individual species to whole genera.</title>
        <authorList>
            <person name="Goeker M."/>
        </authorList>
    </citation>
    <scope>NUCLEOTIDE SEQUENCE [LARGE SCALE GENOMIC DNA]</scope>
    <source>
        <strain evidence="2 3">DSM 26809</strain>
    </source>
</reference>
<evidence type="ECO:0000256" key="1">
    <source>
        <dbReference type="SAM" id="MobiDB-lite"/>
    </source>
</evidence>
<feature type="compositionally biased region" description="Basic residues" evidence="1">
    <location>
        <begin position="308"/>
        <end position="323"/>
    </location>
</feature>
<feature type="region of interest" description="Disordered" evidence="1">
    <location>
        <begin position="295"/>
        <end position="323"/>
    </location>
</feature>
<dbReference type="EMBL" id="QAOQ01000005">
    <property type="protein sequence ID" value="PTQ95507.1"/>
    <property type="molecule type" value="Genomic_DNA"/>
</dbReference>
<evidence type="ECO:0000313" key="3">
    <source>
        <dbReference type="Proteomes" id="UP000244168"/>
    </source>
</evidence>
<accession>A0A2T5J7S2</accession>
<organism evidence="2 3">
    <name type="scientific">Mucilaginibacter yixingensis</name>
    <dbReference type="NCBI Taxonomy" id="1295612"/>
    <lineage>
        <taxon>Bacteria</taxon>
        <taxon>Pseudomonadati</taxon>
        <taxon>Bacteroidota</taxon>
        <taxon>Sphingobacteriia</taxon>
        <taxon>Sphingobacteriales</taxon>
        <taxon>Sphingobacteriaceae</taxon>
        <taxon>Mucilaginibacter</taxon>
    </lineage>
</organism>
<dbReference type="Proteomes" id="UP000244168">
    <property type="component" value="Unassembled WGS sequence"/>
</dbReference>
<comment type="caution">
    <text evidence="2">The sequence shown here is derived from an EMBL/GenBank/DDBJ whole genome shotgun (WGS) entry which is preliminary data.</text>
</comment>
<evidence type="ECO:0000313" key="2">
    <source>
        <dbReference type="EMBL" id="PTQ95507.1"/>
    </source>
</evidence>
<dbReference type="RefSeq" id="WP_107829023.1">
    <property type="nucleotide sequence ID" value="NZ_CP160205.1"/>
</dbReference>
<name>A0A2T5J7S2_9SPHI</name>
<dbReference type="AlphaFoldDB" id="A0A2T5J7S2"/>
<keyword evidence="3" id="KW-1185">Reference proteome</keyword>
<proteinExistence type="predicted"/>
<dbReference type="OrthoDB" id="1494198at2"/>